<reference evidence="1 3" key="1">
    <citation type="journal article" date="2012" name="Nature">
        <title>Algal genomes reveal evolutionary mosaicism and the fate of nucleomorphs.</title>
        <authorList>
            <consortium name="DOE Joint Genome Institute"/>
            <person name="Curtis B.A."/>
            <person name="Tanifuji G."/>
            <person name="Burki F."/>
            <person name="Gruber A."/>
            <person name="Irimia M."/>
            <person name="Maruyama S."/>
            <person name="Arias M.C."/>
            <person name="Ball S.G."/>
            <person name="Gile G.H."/>
            <person name="Hirakawa Y."/>
            <person name="Hopkins J.F."/>
            <person name="Kuo A."/>
            <person name="Rensing S.A."/>
            <person name="Schmutz J."/>
            <person name="Symeonidi A."/>
            <person name="Elias M."/>
            <person name="Eveleigh R.J."/>
            <person name="Herman E.K."/>
            <person name="Klute M.J."/>
            <person name="Nakayama T."/>
            <person name="Obornik M."/>
            <person name="Reyes-Prieto A."/>
            <person name="Armbrust E.V."/>
            <person name="Aves S.J."/>
            <person name="Beiko R.G."/>
            <person name="Coutinho P."/>
            <person name="Dacks J.B."/>
            <person name="Durnford D.G."/>
            <person name="Fast N.M."/>
            <person name="Green B.R."/>
            <person name="Grisdale C.J."/>
            <person name="Hempel F."/>
            <person name="Henrissat B."/>
            <person name="Hoppner M.P."/>
            <person name="Ishida K."/>
            <person name="Kim E."/>
            <person name="Koreny L."/>
            <person name="Kroth P.G."/>
            <person name="Liu Y."/>
            <person name="Malik S.B."/>
            <person name="Maier U.G."/>
            <person name="McRose D."/>
            <person name="Mock T."/>
            <person name="Neilson J.A."/>
            <person name="Onodera N.T."/>
            <person name="Poole A.M."/>
            <person name="Pritham E.J."/>
            <person name="Richards T.A."/>
            <person name="Rocap G."/>
            <person name="Roy S.W."/>
            <person name="Sarai C."/>
            <person name="Schaack S."/>
            <person name="Shirato S."/>
            <person name="Slamovits C.H."/>
            <person name="Spencer D.F."/>
            <person name="Suzuki S."/>
            <person name="Worden A.Z."/>
            <person name="Zauner S."/>
            <person name="Barry K."/>
            <person name="Bell C."/>
            <person name="Bharti A.K."/>
            <person name="Crow J.A."/>
            <person name="Grimwood J."/>
            <person name="Kramer R."/>
            <person name="Lindquist E."/>
            <person name="Lucas S."/>
            <person name="Salamov A."/>
            <person name="McFadden G.I."/>
            <person name="Lane C.E."/>
            <person name="Keeling P.J."/>
            <person name="Gray M.W."/>
            <person name="Grigoriev I.V."/>
            <person name="Archibald J.M."/>
        </authorList>
    </citation>
    <scope>NUCLEOTIDE SEQUENCE</scope>
    <source>
        <strain evidence="1 3">CCMP2712</strain>
    </source>
</reference>
<dbReference type="Proteomes" id="UP000011087">
    <property type="component" value="Unassembled WGS sequence"/>
</dbReference>
<proteinExistence type="predicted"/>
<evidence type="ECO:0000313" key="1">
    <source>
        <dbReference type="EMBL" id="EKX35518.1"/>
    </source>
</evidence>
<sequence>MDDMGNSLGILSHGRGSSVTSNRGLDFRARSSSFLLLTYMFIFICVFKPVTASELQYATIRYSQEMGNVVKFVIPMRWSRTAEFRTVQGGDVVDVVGTAGVDSGTVVFNPGHGPSSRIQMFVQEVDQNYVYGEAYYMYASYPAPNNNGAPWVATLQGCCLPCSYKPFNLTAYVDLLNAPASPSFKSLPAVYVQEHMASTIQLPANTPGGINSPFWRLGQGLETSGLSIDRNVFFFNGPDYLGGLLTTNFSVTNPSYQGSCQRAFSVIVQTLSVPGFMVPLLFVVNTVPEADWAVRPTFL</sequence>
<gene>
    <name evidence="1" type="ORF">GUITHDRAFT_155475</name>
</gene>
<dbReference type="EMBL" id="JH993089">
    <property type="protein sequence ID" value="EKX35518.1"/>
    <property type="molecule type" value="Genomic_DNA"/>
</dbReference>
<feature type="non-terminal residue" evidence="1">
    <location>
        <position position="299"/>
    </location>
</feature>
<dbReference type="EnsemblProtists" id="EKX35518">
    <property type="protein sequence ID" value="EKX35518"/>
    <property type="gene ID" value="GUITHDRAFT_155475"/>
</dbReference>
<dbReference type="RefSeq" id="XP_005822498.1">
    <property type="nucleotide sequence ID" value="XM_005822441.1"/>
</dbReference>
<reference evidence="2" key="3">
    <citation type="submission" date="2016-03" db="UniProtKB">
        <authorList>
            <consortium name="EnsemblProtists"/>
        </authorList>
    </citation>
    <scope>IDENTIFICATION</scope>
</reference>
<name>L1IH03_GUITC</name>
<accession>L1IH03</accession>
<dbReference type="HOGENOM" id="CLU_932529_0_0_1"/>
<organism evidence="1">
    <name type="scientific">Guillardia theta (strain CCMP2712)</name>
    <name type="common">Cryptophyte</name>
    <dbReference type="NCBI Taxonomy" id="905079"/>
    <lineage>
        <taxon>Eukaryota</taxon>
        <taxon>Cryptophyceae</taxon>
        <taxon>Pyrenomonadales</taxon>
        <taxon>Geminigeraceae</taxon>
        <taxon>Guillardia</taxon>
    </lineage>
</organism>
<protein>
    <submittedName>
        <fullName evidence="1 2">Uncharacterized protein</fullName>
    </submittedName>
</protein>
<dbReference type="KEGG" id="gtt:GUITHDRAFT_155475"/>
<dbReference type="PaxDb" id="55529-EKX35518"/>
<dbReference type="GeneID" id="17292247"/>
<dbReference type="AlphaFoldDB" id="L1IH03"/>
<evidence type="ECO:0000313" key="3">
    <source>
        <dbReference type="Proteomes" id="UP000011087"/>
    </source>
</evidence>
<reference evidence="3" key="2">
    <citation type="submission" date="2012-11" db="EMBL/GenBank/DDBJ databases">
        <authorList>
            <person name="Kuo A."/>
            <person name="Curtis B.A."/>
            <person name="Tanifuji G."/>
            <person name="Burki F."/>
            <person name="Gruber A."/>
            <person name="Irimia M."/>
            <person name="Maruyama S."/>
            <person name="Arias M.C."/>
            <person name="Ball S.G."/>
            <person name="Gile G.H."/>
            <person name="Hirakawa Y."/>
            <person name="Hopkins J.F."/>
            <person name="Rensing S.A."/>
            <person name="Schmutz J."/>
            <person name="Symeonidi A."/>
            <person name="Elias M."/>
            <person name="Eveleigh R.J."/>
            <person name="Herman E.K."/>
            <person name="Klute M.J."/>
            <person name="Nakayama T."/>
            <person name="Obornik M."/>
            <person name="Reyes-Prieto A."/>
            <person name="Armbrust E.V."/>
            <person name="Aves S.J."/>
            <person name="Beiko R.G."/>
            <person name="Coutinho P."/>
            <person name="Dacks J.B."/>
            <person name="Durnford D.G."/>
            <person name="Fast N.M."/>
            <person name="Green B.R."/>
            <person name="Grisdale C."/>
            <person name="Hempe F."/>
            <person name="Henrissat B."/>
            <person name="Hoppner M.P."/>
            <person name="Ishida K.-I."/>
            <person name="Kim E."/>
            <person name="Koreny L."/>
            <person name="Kroth P.G."/>
            <person name="Liu Y."/>
            <person name="Malik S.-B."/>
            <person name="Maier U.G."/>
            <person name="McRose D."/>
            <person name="Mock T."/>
            <person name="Neilson J.A."/>
            <person name="Onodera N.T."/>
            <person name="Poole A.M."/>
            <person name="Pritham E.J."/>
            <person name="Richards T.A."/>
            <person name="Rocap G."/>
            <person name="Roy S.W."/>
            <person name="Sarai C."/>
            <person name="Schaack S."/>
            <person name="Shirato S."/>
            <person name="Slamovits C.H."/>
            <person name="Spencer D.F."/>
            <person name="Suzuki S."/>
            <person name="Worden A.Z."/>
            <person name="Zauner S."/>
            <person name="Barry K."/>
            <person name="Bell C."/>
            <person name="Bharti A.K."/>
            <person name="Crow J.A."/>
            <person name="Grimwood J."/>
            <person name="Kramer R."/>
            <person name="Lindquist E."/>
            <person name="Lucas S."/>
            <person name="Salamov A."/>
            <person name="McFadden G.I."/>
            <person name="Lane C.E."/>
            <person name="Keeling P.J."/>
            <person name="Gray M.W."/>
            <person name="Grigoriev I.V."/>
            <person name="Archibald J.M."/>
        </authorList>
    </citation>
    <scope>NUCLEOTIDE SEQUENCE</scope>
    <source>
        <strain evidence="3">CCMP2712</strain>
    </source>
</reference>
<keyword evidence="3" id="KW-1185">Reference proteome</keyword>
<evidence type="ECO:0000313" key="2">
    <source>
        <dbReference type="EnsemblProtists" id="EKX35518"/>
    </source>
</evidence>